<dbReference type="AlphaFoldDB" id="A0A1I3EDM8"/>
<gene>
    <name evidence="2" type="ORF">SAMN05216258_103316</name>
</gene>
<dbReference type="EMBL" id="FOQH01000003">
    <property type="protein sequence ID" value="SFH97064.1"/>
    <property type="molecule type" value="Genomic_DNA"/>
</dbReference>
<dbReference type="RefSeq" id="WP_092859096.1">
    <property type="nucleotide sequence ID" value="NZ_FOQH01000003.1"/>
</dbReference>
<name>A0A1I3EDM8_9RHOB</name>
<proteinExistence type="predicted"/>
<evidence type="ECO:0000256" key="1">
    <source>
        <dbReference type="SAM" id="MobiDB-lite"/>
    </source>
</evidence>
<feature type="compositionally biased region" description="Low complexity" evidence="1">
    <location>
        <begin position="85"/>
        <end position="98"/>
    </location>
</feature>
<reference evidence="2 3" key="1">
    <citation type="submission" date="2016-10" db="EMBL/GenBank/DDBJ databases">
        <authorList>
            <person name="de Groot N.N."/>
        </authorList>
    </citation>
    <scope>NUCLEOTIDE SEQUENCE [LARGE SCALE GENOMIC DNA]</scope>
    <source>
        <strain evidence="2 3">CGMCC 1.11030</strain>
    </source>
</reference>
<evidence type="ECO:0000313" key="2">
    <source>
        <dbReference type="EMBL" id="SFH97064.1"/>
    </source>
</evidence>
<sequence>MFRAATHTRGLGPALGALLALALSLRVVGAALLAPGVAGFLPICTGTEIAWVAVDADGQAVPETAPTSEPCTLFGLVLAAAPEGPALRPRPAPLHAAPETPPRPAPRAQTPPAYRPRGPPPLA</sequence>
<evidence type="ECO:0000313" key="3">
    <source>
        <dbReference type="Proteomes" id="UP000199377"/>
    </source>
</evidence>
<feature type="region of interest" description="Disordered" evidence="1">
    <location>
        <begin position="85"/>
        <end position="123"/>
    </location>
</feature>
<feature type="compositionally biased region" description="Pro residues" evidence="1">
    <location>
        <begin position="113"/>
        <end position="123"/>
    </location>
</feature>
<keyword evidence="3" id="KW-1185">Reference proteome</keyword>
<accession>A0A1I3EDM8</accession>
<organism evidence="2 3">
    <name type="scientific">Albimonas pacifica</name>
    <dbReference type="NCBI Taxonomy" id="1114924"/>
    <lineage>
        <taxon>Bacteria</taxon>
        <taxon>Pseudomonadati</taxon>
        <taxon>Pseudomonadota</taxon>
        <taxon>Alphaproteobacteria</taxon>
        <taxon>Rhodobacterales</taxon>
        <taxon>Paracoccaceae</taxon>
        <taxon>Albimonas</taxon>
    </lineage>
</organism>
<protein>
    <submittedName>
        <fullName evidence="2">Uncharacterized protein</fullName>
    </submittedName>
</protein>
<dbReference type="Proteomes" id="UP000199377">
    <property type="component" value="Unassembled WGS sequence"/>
</dbReference>